<name>A0A0P4R1N1_9ACTN</name>
<evidence type="ECO:0000259" key="2">
    <source>
        <dbReference type="Pfam" id="PF04892"/>
    </source>
</evidence>
<dbReference type="AlphaFoldDB" id="A0A0P4R1N1"/>
<dbReference type="Proteomes" id="UP000048965">
    <property type="component" value="Unassembled WGS sequence"/>
</dbReference>
<keyword evidence="1" id="KW-0812">Transmembrane</keyword>
<feature type="domain" description="VanZ-like" evidence="2">
    <location>
        <begin position="37"/>
        <end position="156"/>
    </location>
</feature>
<dbReference type="EMBL" id="BBNO01000001">
    <property type="protein sequence ID" value="GAO05996.1"/>
    <property type="molecule type" value="Genomic_DNA"/>
</dbReference>
<gene>
    <name evidence="3" type="ORF">TPA0598_01_03670</name>
</gene>
<dbReference type="Pfam" id="PF04892">
    <property type="entry name" value="VanZ"/>
    <property type="match status" value="1"/>
</dbReference>
<feature type="transmembrane region" description="Helical" evidence="1">
    <location>
        <begin position="142"/>
        <end position="161"/>
    </location>
</feature>
<accession>A0A0P4R1N1</accession>
<dbReference type="PANTHER" id="PTHR36834">
    <property type="entry name" value="MEMBRANE PROTEIN-RELATED"/>
    <property type="match status" value="1"/>
</dbReference>
<dbReference type="InterPro" id="IPR006976">
    <property type="entry name" value="VanZ-like"/>
</dbReference>
<feature type="transmembrane region" description="Helical" evidence="1">
    <location>
        <begin position="30"/>
        <end position="48"/>
    </location>
</feature>
<organism evidence="3 4">
    <name type="scientific">Streptomyces lydicamycinicus</name>
    <dbReference type="NCBI Taxonomy" id="1546107"/>
    <lineage>
        <taxon>Bacteria</taxon>
        <taxon>Bacillati</taxon>
        <taxon>Actinomycetota</taxon>
        <taxon>Actinomycetes</taxon>
        <taxon>Kitasatosporales</taxon>
        <taxon>Streptomycetaceae</taxon>
        <taxon>Streptomyces</taxon>
    </lineage>
</organism>
<reference evidence="3 4" key="2">
    <citation type="journal article" date="2015" name="Stand. Genomic Sci.">
        <title>Draft genome sequence of marine-derived Streptomyces sp. TP-A0598, a producer of anti-MRSA antibiotic lydicamycins.</title>
        <authorList>
            <person name="Komaki H."/>
            <person name="Ichikawa N."/>
            <person name="Hosoyama A."/>
            <person name="Fujita N."/>
            <person name="Igarashi Y."/>
        </authorList>
    </citation>
    <scope>NUCLEOTIDE SEQUENCE [LARGE SCALE GENOMIC DNA]</scope>
    <source>
        <strain evidence="3 4">NBRC 110027</strain>
    </source>
</reference>
<sequence>MGGTAATAGRVLACVQRHGPGTTAVPRMRVTGLLLLVAHLLIVAWLTLRPRTVPWVSATNLEPLATIRAELAYGPSWDAVQHLGGSVLLLAPLGVLLPLSAGRLNVSPLVSLTRTVFAGAMISLAIELLQSGVPGRVPDIDAVLLGSLGVALAHLAVVPGARRRLRRRYGDLGEATPRIPRVELAPQADVLSGSRTYL</sequence>
<evidence type="ECO:0000256" key="1">
    <source>
        <dbReference type="SAM" id="Phobius"/>
    </source>
</evidence>
<protein>
    <recommendedName>
        <fullName evidence="2">VanZ-like domain-containing protein</fullName>
    </recommendedName>
</protein>
<dbReference type="PANTHER" id="PTHR36834:SF1">
    <property type="entry name" value="INTEGRAL MEMBRANE PROTEIN"/>
    <property type="match status" value="1"/>
</dbReference>
<evidence type="ECO:0000313" key="3">
    <source>
        <dbReference type="EMBL" id="GAO05996.1"/>
    </source>
</evidence>
<proteinExistence type="predicted"/>
<feature type="transmembrane region" description="Helical" evidence="1">
    <location>
        <begin position="111"/>
        <end position="130"/>
    </location>
</feature>
<reference evidence="4" key="1">
    <citation type="submission" date="2014-09" db="EMBL/GenBank/DDBJ databases">
        <title>Whole genome shotgun sequence of Streptomyces sp. NBRC 110027.</title>
        <authorList>
            <person name="Komaki H."/>
            <person name="Ichikawa N."/>
            <person name="Katano-Makiyama Y."/>
            <person name="Hosoyama A."/>
            <person name="Hashimoto M."/>
            <person name="Uohara A."/>
            <person name="Kitahashi Y."/>
            <person name="Ohji S."/>
            <person name="Kimura A."/>
            <person name="Yamazoe A."/>
            <person name="Igarashi Y."/>
            <person name="Fujita N."/>
        </authorList>
    </citation>
    <scope>NUCLEOTIDE SEQUENCE [LARGE SCALE GENOMIC DNA]</scope>
    <source>
        <strain evidence="4">NBRC 110027</strain>
    </source>
</reference>
<feature type="transmembrane region" description="Helical" evidence="1">
    <location>
        <begin position="79"/>
        <end position="99"/>
    </location>
</feature>
<dbReference type="InterPro" id="IPR053150">
    <property type="entry name" value="Teicoplanin_resist-assoc"/>
</dbReference>
<keyword evidence="1" id="KW-1133">Transmembrane helix</keyword>
<keyword evidence="4" id="KW-1185">Reference proteome</keyword>
<comment type="caution">
    <text evidence="3">The sequence shown here is derived from an EMBL/GenBank/DDBJ whole genome shotgun (WGS) entry which is preliminary data.</text>
</comment>
<evidence type="ECO:0000313" key="4">
    <source>
        <dbReference type="Proteomes" id="UP000048965"/>
    </source>
</evidence>
<keyword evidence="1" id="KW-0472">Membrane</keyword>